<comment type="caution">
    <text evidence="1">The sequence shown here is derived from an EMBL/GenBank/DDBJ whole genome shotgun (WGS) entry which is preliminary data.</text>
</comment>
<organism evidence="1 2">
    <name type="scientific">Naumannella halotolerans</name>
    <dbReference type="NCBI Taxonomy" id="993414"/>
    <lineage>
        <taxon>Bacteria</taxon>
        <taxon>Bacillati</taxon>
        <taxon>Actinomycetota</taxon>
        <taxon>Actinomycetes</taxon>
        <taxon>Propionibacteriales</taxon>
        <taxon>Propionibacteriaceae</taxon>
        <taxon>Naumannella</taxon>
    </lineage>
</organism>
<reference evidence="1 2" key="1">
    <citation type="submission" date="2019-03" db="EMBL/GenBank/DDBJ databases">
        <title>Genomic Encyclopedia of Archaeal and Bacterial Type Strains, Phase II (KMG-II): from individual species to whole genera.</title>
        <authorList>
            <person name="Goeker M."/>
        </authorList>
    </citation>
    <scope>NUCLEOTIDE SEQUENCE [LARGE SCALE GENOMIC DNA]</scope>
    <source>
        <strain evidence="1 2">DSM 24323</strain>
    </source>
</reference>
<dbReference type="RefSeq" id="WP_133755416.1">
    <property type="nucleotide sequence ID" value="NZ_SOAW01000002.1"/>
</dbReference>
<accession>A0A4R7J1S0</accession>
<dbReference type="InterPro" id="IPR010064">
    <property type="entry name" value="HK97-gp10_tail"/>
</dbReference>
<dbReference type="AlphaFoldDB" id="A0A4R7J1S0"/>
<gene>
    <name evidence="1" type="ORF">CLV29_2515</name>
</gene>
<proteinExistence type="predicted"/>
<dbReference type="NCBIfam" id="TIGR01725">
    <property type="entry name" value="phge_HK97_gp10"/>
    <property type="match status" value="1"/>
</dbReference>
<evidence type="ECO:0000313" key="2">
    <source>
        <dbReference type="Proteomes" id="UP000295371"/>
    </source>
</evidence>
<name>A0A4R7J1S0_9ACTN</name>
<protein>
    <submittedName>
        <fullName evidence="1">HK97 gp10 family phage protein</fullName>
    </submittedName>
</protein>
<sequence>MARQDGLRRLAEALRKDPERLGADVAVAVRSAGDGLRDGARRLAPRDSGRLARSIESTVTVTRDSVTVEVGPTAFYGAMVEAGTARSAPHPFLEPASVPVEKALDRALQRAVDRILR</sequence>
<dbReference type="OrthoDB" id="886754at2"/>
<dbReference type="EMBL" id="SOAW01000002">
    <property type="protein sequence ID" value="TDT31102.1"/>
    <property type="molecule type" value="Genomic_DNA"/>
</dbReference>
<keyword evidence="2" id="KW-1185">Reference proteome</keyword>
<dbReference type="Pfam" id="PF04883">
    <property type="entry name" value="HK97-gp10_like"/>
    <property type="match status" value="1"/>
</dbReference>
<evidence type="ECO:0000313" key="1">
    <source>
        <dbReference type="EMBL" id="TDT31102.1"/>
    </source>
</evidence>
<dbReference type="Proteomes" id="UP000295371">
    <property type="component" value="Unassembled WGS sequence"/>
</dbReference>